<dbReference type="InterPro" id="IPR017981">
    <property type="entry name" value="GPCR_2-like_7TM"/>
</dbReference>
<evidence type="ECO:0000256" key="19">
    <source>
        <dbReference type="ARBA" id="ARBA00023224"/>
    </source>
</evidence>
<dbReference type="GO" id="GO:0007166">
    <property type="term" value="P:cell surface receptor signaling pathway"/>
    <property type="evidence" value="ECO:0007669"/>
    <property type="project" value="InterPro"/>
</dbReference>
<feature type="transmembrane region" description="Helical" evidence="30">
    <location>
        <begin position="1092"/>
        <end position="1115"/>
    </location>
</feature>
<evidence type="ECO:0000256" key="5">
    <source>
        <dbReference type="ARBA" id="ARBA00022553"/>
    </source>
</evidence>
<accession>A0A8C6KRK1</accession>
<dbReference type="GO" id="GO:0098742">
    <property type="term" value="P:cell-cell adhesion via plasma-membrane adhesion molecules"/>
    <property type="evidence" value="ECO:0007669"/>
    <property type="project" value="UniProtKB-ARBA"/>
</dbReference>
<dbReference type="Pfam" id="PF01825">
    <property type="entry name" value="GPS"/>
    <property type="match status" value="1"/>
</dbReference>
<dbReference type="Gene3D" id="1.20.1070.10">
    <property type="entry name" value="Rhodopsin 7-helix transmembrane proteins"/>
    <property type="match status" value="1"/>
</dbReference>
<keyword evidence="14" id="KW-0297">G-protein coupled receptor</keyword>
<comment type="similarity">
    <text evidence="3">Belongs to the G-protein coupled receptor 2 family. LN-TM7 subfamily.</text>
</comment>
<evidence type="ECO:0000259" key="32">
    <source>
        <dbReference type="PROSITE" id="PS50227"/>
    </source>
</evidence>
<dbReference type="InterPro" id="IPR003112">
    <property type="entry name" value="Olfac-like_dom"/>
</dbReference>
<feature type="region of interest" description="Disordered" evidence="29">
    <location>
        <begin position="1466"/>
        <end position="1494"/>
    </location>
</feature>
<evidence type="ECO:0000256" key="10">
    <source>
        <dbReference type="ARBA" id="ARBA00022737"/>
    </source>
</evidence>
<evidence type="ECO:0000256" key="18">
    <source>
        <dbReference type="ARBA" id="ARBA00023180"/>
    </source>
</evidence>
<keyword evidence="10" id="KW-0677">Repeat</keyword>
<dbReference type="Gene3D" id="2.60.120.740">
    <property type="match status" value="1"/>
</dbReference>
<evidence type="ECO:0000256" key="21">
    <source>
        <dbReference type="ARBA" id="ARBA00023273"/>
    </source>
</evidence>
<dbReference type="Pfam" id="PF02354">
    <property type="entry name" value="Latrophilin"/>
    <property type="match status" value="1"/>
</dbReference>
<evidence type="ECO:0000256" key="14">
    <source>
        <dbReference type="ARBA" id="ARBA00023040"/>
    </source>
</evidence>
<dbReference type="PROSITE" id="PS50227">
    <property type="entry name" value="G_PROTEIN_RECEP_F2_3"/>
    <property type="match status" value="1"/>
</dbReference>
<dbReference type="PRINTS" id="PR00249">
    <property type="entry name" value="GPCRSECRETIN"/>
</dbReference>
<evidence type="ECO:0000256" key="12">
    <source>
        <dbReference type="ARBA" id="ARBA00022989"/>
    </source>
</evidence>
<dbReference type="SMART" id="SM00008">
    <property type="entry name" value="HormR"/>
    <property type="match status" value="1"/>
</dbReference>
<organism evidence="36 37">
    <name type="scientific">Nothobranchius furzeri</name>
    <name type="common">Turquoise killifish</name>
    <dbReference type="NCBI Taxonomy" id="105023"/>
    <lineage>
        <taxon>Eukaryota</taxon>
        <taxon>Metazoa</taxon>
        <taxon>Chordata</taxon>
        <taxon>Craniata</taxon>
        <taxon>Vertebrata</taxon>
        <taxon>Euteleostomi</taxon>
        <taxon>Actinopterygii</taxon>
        <taxon>Neopterygii</taxon>
        <taxon>Teleostei</taxon>
        <taxon>Neoteleostei</taxon>
        <taxon>Acanthomorphata</taxon>
        <taxon>Ovalentaria</taxon>
        <taxon>Atherinomorphae</taxon>
        <taxon>Cyprinodontiformes</taxon>
        <taxon>Nothobranchiidae</taxon>
        <taxon>Nothobranchius</taxon>
    </lineage>
</organism>
<feature type="domain" description="Olfactomedin-like" evidence="35">
    <location>
        <begin position="136"/>
        <end position="395"/>
    </location>
</feature>
<evidence type="ECO:0000256" key="13">
    <source>
        <dbReference type="ARBA" id="ARBA00023018"/>
    </source>
</evidence>
<dbReference type="SUPFAM" id="SSF63825">
    <property type="entry name" value="YWTD domain"/>
    <property type="match status" value="1"/>
</dbReference>
<evidence type="ECO:0000256" key="3">
    <source>
        <dbReference type="ARBA" id="ARBA00010933"/>
    </source>
</evidence>
<evidence type="ECO:0000259" key="33">
    <source>
        <dbReference type="PROSITE" id="PS50228"/>
    </source>
</evidence>
<dbReference type="InterPro" id="IPR036445">
    <property type="entry name" value="GPCR_2_extracell_dom_sf"/>
</dbReference>
<evidence type="ECO:0000256" key="1">
    <source>
        <dbReference type="ARBA" id="ARBA00004282"/>
    </source>
</evidence>
<dbReference type="GeneTree" id="ENSGT00940000155527"/>
<evidence type="ECO:0000256" key="22">
    <source>
        <dbReference type="ARBA" id="ARBA00034104"/>
    </source>
</evidence>
<dbReference type="SMART" id="SM00303">
    <property type="entry name" value="GPS"/>
    <property type="match status" value="1"/>
</dbReference>
<evidence type="ECO:0000256" key="11">
    <source>
        <dbReference type="ARBA" id="ARBA00022949"/>
    </source>
</evidence>
<feature type="transmembrane region" description="Helical" evidence="30">
    <location>
        <begin position="927"/>
        <end position="949"/>
    </location>
</feature>
<dbReference type="FunFam" id="2.60.120.740:FF:000001">
    <property type="entry name" value="Adhesion G protein-coupled receptor L2"/>
    <property type="match status" value="1"/>
</dbReference>
<keyword evidence="8" id="KW-0732">Signal</keyword>
<dbReference type="Gene3D" id="2.60.220.50">
    <property type="match status" value="1"/>
</dbReference>
<reference evidence="36" key="3">
    <citation type="submission" date="2025-09" db="UniProtKB">
        <authorList>
            <consortium name="Ensembl"/>
        </authorList>
    </citation>
    <scope>IDENTIFICATION</scope>
</reference>
<comment type="subcellular location">
    <subcellularLocation>
        <location evidence="1">Cell junction</location>
    </subcellularLocation>
    <subcellularLocation>
        <location evidence="2">Cell projection</location>
        <location evidence="2">Axon</location>
    </subcellularLocation>
    <subcellularLocation>
        <location evidence="22">Postsynaptic cell membrane</location>
        <topology evidence="22">Multi-pass membrane protein</topology>
    </subcellularLocation>
</comment>
<feature type="region of interest" description="Disordered" evidence="29">
    <location>
        <begin position="1382"/>
        <end position="1442"/>
    </location>
</feature>
<keyword evidence="7" id="KW-0479">Metal-binding</keyword>
<feature type="transmembrane region" description="Helical" evidence="30">
    <location>
        <begin position="1010"/>
        <end position="1033"/>
    </location>
</feature>
<evidence type="ECO:0000259" key="34">
    <source>
        <dbReference type="PROSITE" id="PS50261"/>
    </source>
</evidence>
<evidence type="ECO:0000256" key="24">
    <source>
        <dbReference type="ARBA" id="ARBA00082929"/>
    </source>
</evidence>
<feature type="compositionally biased region" description="Basic and acidic residues" evidence="29">
    <location>
        <begin position="1474"/>
        <end position="1487"/>
    </location>
</feature>
<evidence type="ECO:0000256" key="17">
    <source>
        <dbReference type="ARBA" id="ARBA00023170"/>
    </source>
</evidence>
<feature type="transmembrane region" description="Helical" evidence="30">
    <location>
        <begin position="903"/>
        <end position="921"/>
    </location>
</feature>
<dbReference type="FunFam" id="1.25.40.610:FF:000003">
    <property type="entry name" value="adhesion G protein-coupled receptor L3"/>
    <property type="match status" value="1"/>
</dbReference>
<evidence type="ECO:0000256" key="20">
    <source>
        <dbReference type="ARBA" id="ARBA00023257"/>
    </source>
</evidence>
<dbReference type="PROSITE" id="PS50228">
    <property type="entry name" value="SUEL_LECTIN"/>
    <property type="match status" value="1"/>
</dbReference>
<dbReference type="Proteomes" id="UP000694548">
    <property type="component" value="Chromosome sgr04"/>
</dbReference>
<evidence type="ECO:0000259" key="35">
    <source>
        <dbReference type="PROSITE" id="PS51132"/>
    </source>
</evidence>
<evidence type="ECO:0000259" key="31">
    <source>
        <dbReference type="PROSITE" id="PS50221"/>
    </source>
</evidence>
<feature type="transmembrane region" description="Helical" evidence="30">
    <location>
        <begin position="868"/>
        <end position="891"/>
    </location>
</feature>
<evidence type="ECO:0000256" key="27">
    <source>
        <dbReference type="ARBA" id="ARBA00093538"/>
    </source>
</evidence>
<evidence type="ECO:0000256" key="29">
    <source>
        <dbReference type="SAM" id="MobiDB-lite"/>
    </source>
</evidence>
<evidence type="ECO:0000256" key="15">
    <source>
        <dbReference type="ARBA" id="ARBA00023136"/>
    </source>
</evidence>
<feature type="transmembrane region" description="Helical" evidence="30">
    <location>
        <begin position="1064"/>
        <end position="1086"/>
    </location>
</feature>
<dbReference type="InterPro" id="IPR046338">
    <property type="entry name" value="GAIN_dom_sf"/>
</dbReference>
<evidence type="ECO:0000313" key="37">
    <source>
        <dbReference type="Proteomes" id="UP000694548"/>
    </source>
</evidence>
<dbReference type="PROSITE" id="PS51132">
    <property type="entry name" value="OLF"/>
    <property type="match status" value="1"/>
</dbReference>
<evidence type="ECO:0000256" key="23">
    <source>
        <dbReference type="ARBA" id="ARBA00070289"/>
    </source>
</evidence>
<dbReference type="Pfam" id="PF16489">
    <property type="entry name" value="GAIN"/>
    <property type="match status" value="1"/>
</dbReference>
<evidence type="ECO:0000256" key="30">
    <source>
        <dbReference type="SAM" id="Phobius"/>
    </source>
</evidence>
<evidence type="ECO:0000256" key="6">
    <source>
        <dbReference type="ARBA" id="ARBA00022692"/>
    </source>
</evidence>
<keyword evidence="37" id="KW-1185">Reference proteome</keyword>
<keyword evidence="12 30" id="KW-1133">Transmembrane helix</keyword>
<feature type="compositionally biased region" description="Polar residues" evidence="29">
    <location>
        <begin position="1136"/>
        <end position="1146"/>
    </location>
</feature>
<comment type="subunit">
    <text evidence="27">Heterodimer of 2 chains generated by proteolytic processing; the large extracellular N-terminal fragment and the membrane-bound C-terminal fragment predominantly remain associated and non-covalently linked. Interacts (via olfactomedin-like domain) with FLRT1 (via extracellular domain). Interacts (via olfactomedin-like domain) with FLRT2 (via extracellular domain). Interacts (via olfactomedin-like domain) with FLRT3 (via extracellular domain); the interaction is direct. Interacts (via extracellular domain) with TENM1. Interacts (via extracellular domain) with TENM2. Interacts (via extracellular domain) with TENM3. Identified in a complex with FLRT3 and UNC5B; does not interact with UNC5B by itself. Identified in a complex with FLRT3 and UNC5D; does not interact with UNC5D by itself.</text>
</comment>
<dbReference type="PANTHER" id="PTHR12011">
    <property type="entry name" value="ADHESION G-PROTEIN COUPLED RECEPTOR"/>
    <property type="match status" value="1"/>
</dbReference>
<dbReference type="InterPro" id="IPR003924">
    <property type="entry name" value="GPCR_2_latrophilin"/>
</dbReference>
<evidence type="ECO:0000256" key="16">
    <source>
        <dbReference type="ARBA" id="ARBA00023157"/>
    </source>
</evidence>
<dbReference type="InterPro" id="IPR000922">
    <property type="entry name" value="Lectin_gal-bd_dom"/>
</dbReference>
<dbReference type="InterPro" id="IPR003334">
    <property type="entry name" value="GPCR_2_latrophilin_rcpt_C"/>
</dbReference>
<keyword evidence="6 30" id="KW-0812">Transmembrane</keyword>
<dbReference type="Ensembl" id="ENSNFUT00015008510.1">
    <property type="protein sequence ID" value="ENSNFUP00015008091.1"/>
    <property type="gene ID" value="ENSNFUG00015002277.1"/>
</dbReference>
<keyword evidence="18" id="KW-0325">Glycoprotein</keyword>
<dbReference type="GO" id="GO:0160221">
    <property type="term" value="P:Rho-activating G protein-coupled receptor signaling pathway"/>
    <property type="evidence" value="ECO:0007669"/>
    <property type="project" value="UniProtKB-ARBA"/>
</dbReference>
<dbReference type="InterPro" id="IPR057244">
    <property type="entry name" value="GAIN_B"/>
</dbReference>
<proteinExistence type="inferred from homology"/>
<dbReference type="Pfam" id="PF02793">
    <property type="entry name" value="HRM"/>
    <property type="match status" value="1"/>
</dbReference>
<keyword evidence="13" id="KW-0770">Synapse</keyword>
<keyword evidence="16 28" id="KW-1015">Disulfide bond</keyword>
<comment type="function">
    <text evidence="25">Orphan adhesion G-protein coupled receptor (aGPCR), which mediates synapse specificity. Ligand binding causes a conformation change that triggers signaling via guanine nucleotide-binding proteins (G proteins) and modulates the activity of downstream effectors, such as adenylate cyclase. Isoform 1 is specifically coupled to G(s) G proteins and mediates activation of adenylate cyclase activity. Following G-protein coupled receptor activation, undergoes liquid-liquid phase transition, associates with (1) cell adhesion molecules that are expressed at the surface of adjacent cells, as well as (2) PDZ-containing proteins, such as SHANK3 and DLG4, in the cytoplasm to direct synapse formation.</text>
</comment>
<dbReference type="PROSITE" id="PS00650">
    <property type="entry name" value="G_PROTEIN_RECEP_F2_2"/>
    <property type="match status" value="1"/>
</dbReference>
<dbReference type="FunFam" id="1.20.1070.10:FF:000011">
    <property type="entry name" value="Adhesion G protein-coupled receptor L2"/>
    <property type="match status" value="1"/>
</dbReference>
<dbReference type="GO" id="GO:0045211">
    <property type="term" value="C:postsynaptic membrane"/>
    <property type="evidence" value="ECO:0007669"/>
    <property type="project" value="UniProtKB-SubCell"/>
</dbReference>
<dbReference type="GO" id="GO:0007189">
    <property type="term" value="P:adenylate cyclase-activating G protein-coupled receptor signaling pathway"/>
    <property type="evidence" value="ECO:0007669"/>
    <property type="project" value="TreeGrafter"/>
</dbReference>
<evidence type="ECO:0000256" key="26">
    <source>
        <dbReference type="ARBA" id="ARBA00093488"/>
    </source>
</evidence>
<dbReference type="Pfam" id="PF00002">
    <property type="entry name" value="7tm_2"/>
    <property type="match status" value="1"/>
</dbReference>
<evidence type="ECO:0000256" key="25">
    <source>
        <dbReference type="ARBA" id="ARBA00093322"/>
    </source>
</evidence>
<dbReference type="GO" id="GO:0004930">
    <property type="term" value="F:G protein-coupled receptor activity"/>
    <property type="evidence" value="ECO:0007669"/>
    <property type="project" value="UniProtKB-KW"/>
</dbReference>
<dbReference type="InterPro" id="IPR032471">
    <property type="entry name" value="AGRL2-4_GAIN_subdom_A"/>
</dbReference>
<keyword evidence="9" id="KW-0430">Lectin</keyword>
<dbReference type="InterPro" id="IPR000832">
    <property type="entry name" value="GPCR_2_secretin-like"/>
</dbReference>
<dbReference type="CDD" id="cd22846">
    <property type="entry name" value="Gal_Rha_Lectin_LPHN3"/>
    <property type="match status" value="1"/>
</dbReference>
<sequence>THFLQLVVHMLLRVPFFFYSCLISAAFSRAPIPMAVVRRELSCESYPIELRCPGTDVIMIESANYGRTDDKICDADPAQMENTRCYLPDAYKIMSQRCNNRTQCAVVAGPDVFPDPCPGTYKYLEVQYECVPYIFLCPGLLRRVYQSEHLFESDHQSGAWCKDPLQASDKIYYMPWTPYRTDTLTEYSSKEDFVAGRPTTTYKLPHRVDGTGFVVYDGALFFNKERTRNIVKFDLRTRIKSGEAIIANANYHDTSPYRWGGKSDIDLAVDENGLWVIYATEQNNGRIVISQLNPYTLRVEGTWDTAYDKRSASNAFMICGILYVVKSVYEDDDNEATGNKIDYIYNTELSKDGFLDIPFPNSYQYIAAVDYNPRDNLLYVWNNYHVVKYSLDFGALDNRLGKSNFTHSAAGGPVGLTTTRPSTVTVTSTTTRITTTRMPATTAAMAQWPRATSTMVSPVQTLVEALLPDDSDEASPSSKLPNIKVEYCNPLVVMDISWPKTKQGTVAKMPCPPGTIGVASYMCLGPEGFWDLMGPDFSNCTSPWVNIISQKLKAGETAAVIARELAEQTKSNLQAGDITYTVKAMIQLVDLLDVQLRNLTPGGKDSAARSLNKLQKRERSCRFYVQAMVETVNNLLQPQAQVAWRELSTGEQLRAATMLLDTVEQGAFVLADNLLKTDIVQENTDNIQLEVARMSTDGNLPDLKFPQGGGQGNSIHLSANTLKQHGRNGEIRIAFVLYKHIGVYLSTENASMKLGSEALATNYSVIVNSPVITAAINKDANKVYLSDPVVFTIKHLQQSEENFNPNCSFWSYSKKTMTGYWSTQDCRLLSTNRTHTTCSCTHLTNFAVLMAHVDVKNSDPVHDMLLDVITWVGILLSLVCLLVSIFTFCFFRGLQSDRNTIHKNLCISLFIAESLFLVGINRGDQPIACAVFAALLHFFFLAAFTWMFLEGVQLYIMLVEVFESEHSRRRYFYMVGYGVPALIVAVSAAVDYRSYGTDRICWLRLDTYFIWSFIGPATLIIMLNVIFLGIALYKMFHHTAILKPDSGCLDNINYQDYEPKIKSWVIGAIALLCLLGLTWAFGLMYVNESTVVMAYLFTIFNSLQGMFIFIFHCVLQKKVRKEYGKCFRTHCCSGKSVDSSNGSVKGTASRAPGRYSSGSQSRIRRMWNDTVRKQSESSFMTGDINSSASLNRGAMANHLIPNALLRPHGTNNPYNTLLGESAVYNNPLGMYNTQEGILNNARDTSVMDTLPLNGNHGNSYSIASAEYMSDCVQIIDRGYNHKETTLEKKILKELTSNYIPSYLNNSHERSNEQNRNLMNKLVNNVMGIGMNIALNLDDHSTFSPHHDEGLGLELIREESNAPLLPQRIPQENSESFFPLLNNEHTEDEGSSPSHSHQRDSLYNSMPMLPGLPDVSTGSANSSKEGGDAKSPEASSDDVYYKSMPNLGSRNHLHQLHSYYQLGRGSSDGFIAPPNREDLTSEEAHQDPSHLVTSL</sequence>
<keyword evidence="20" id="KW-0628">Postsynaptic cell membrane</keyword>
<feature type="domain" description="SUEL-type lectin" evidence="33">
    <location>
        <begin position="42"/>
        <end position="131"/>
    </location>
</feature>
<dbReference type="PROSITE" id="PS50261">
    <property type="entry name" value="G_PROTEIN_RECEP_F2_4"/>
    <property type="match status" value="1"/>
</dbReference>
<evidence type="ECO:0000256" key="4">
    <source>
        <dbReference type="ARBA" id="ARBA00022475"/>
    </source>
</evidence>
<name>A0A8C6KRK1_NOTFU</name>
<reference evidence="36" key="1">
    <citation type="submission" date="2014-08" db="EMBL/GenBank/DDBJ databases">
        <authorList>
            <person name="Senf B."/>
            <person name="Petzold A."/>
            <person name="Downie B.R."/>
            <person name="Koch P."/>
            <person name="Platzer M."/>
        </authorList>
    </citation>
    <scope>NUCLEOTIDE SEQUENCE [LARGE SCALE GENOMIC DNA]</scope>
    <source>
        <strain evidence="36">GRZ</strain>
    </source>
</reference>
<keyword evidence="11" id="KW-0965">Cell junction</keyword>
<comment type="subunit">
    <text evidence="26">Interacts (via PDZ-binding motif) with SHANK3. Interacts (via PDZ-binding motif) with DLG4.</text>
</comment>
<dbReference type="Gene3D" id="4.10.1240.10">
    <property type="entry name" value="GPCR, family 2, extracellular hormone receptor domain"/>
    <property type="match status" value="1"/>
</dbReference>
<dbReference type="Gene3D" id="1.25.40.610">
    <property type="match status" value="1"/>
</dbReference>
<keyword evidence="4" id="KW-1003">Cell membrane</keyword>
<keyword evidence="21" id="KW-0966">Cell projection</keyword>
<reference evidence="36" key="2">
    <citation type="submission" date="2025-08" db="UniProtKB">
        <authorList>
            <consortium name="Ensembl"/>
        </authorList>
    </citation>
    <scope>IDENTIFICATION</scope>
</reference>
<dbReference type="SMART" id="SM00284">
    <property type="entry name" value="OLF"/>
    <property type="match status" value="1"/>
</dbReference>
<feature type="region of interest" description="Disordered" evidence="29">
    <location>
        <begin position="1136"/>
        <end position="1158"/>
    </location>
</feature>
<feature type="transmembrane region" description="Helical" evidence="30">
    <location>
        <begin position="970"/>
        <end position="990"/>
    </location>
</feature>
<dbReference type="GO" id="GO:0030246">
    <property type="term" value="F:carbohydrate binding"/>
    <property type="evidence" value="ECO:0007669"/>
    <property type="project" value="UniProtKB-KW"/>
</dbReference>
<evidence type="ECO:0000256" key="7">
    <source>
        <dbReference type="ARBA" id="ARBA00022723"/>
    </source>
</evidence>
<feature type="domain" description="G-protein coupled receptors family 2 profile 1" evidence="32">
    <location>
        <begin position="487"/>
        <end position="544"/>
    </location>
</feature>
<keyword evidence="15 30" id="KW-0472">Membrane</keyword>
<feature type="domain" description="G-protein coupled receptors family 2 profile 2" evidence="34">
    <location>
        <begin position="866"/>
        <end position="1116"/>
    </location>
</feature>
<evidence type="ECO:0000256" key="8">
    <source>
        <dbReference type="ARBA" id="ARBA00022729"/>
    </source>
</evidence>
<dbReference type="Pfam" id="PF02140">
    <property type="entry name" value="SUEL_Lectin"/>
    <property type="match status" value="1"/>
</dbReference>
<dbReference type="GO" id="GO:0005509">
    <property type="term" value="F:calcium ion binding"/>
    <property type="evidence" value="ECO:0007669"/>
    <property type="project" value="UniProtKB-ARBA"/>
</dbReference>
<dbReference type="GO" id="GO:0030424">
    <property type="term" value="C:axon"/>
    <property type="evidence" value="ECO:0007669"/>
    <property type="project" value="UniProtKB-SubCell"/>
</dbReference>
<dbReference type="GO" id="GO:0070161">
    <property type="term" value="C:anchoring junction"/>
    <property type="evidence" value="ECO:0007669"/>
    <property type="project" value="UniProtKB-SubCell"/>
</dbReference>
<feature type="domain" description="GAIN-B" evidence="31">
    <location>
        <begin position="678"/>
        <end position="856"/>
    </location>
</feature>
<dbReference type="Pfam" id="PF02191">
    <property type="entry name" value="OLF"/>
    <property type="match status" value="1"/>
</dbReference>
<feature type="disulfide bond" evidence="28">
    <location>
        <begin position="137"/>
        <end position="319"/>
    </location>
</feature>
<dbReference type="InterPro" id="IPR001879">
    <property type="entry name" value="GPCR_2_extracellular_dom"/>
</dbReference>
<evidence type="ECO:0000256" key="28">
    <source>
        <dbReference type="PROSITE-ProRule" id="PRU00446"/>
    </source>
</evidence>
<keyword evidence="17" id="KW-0675">Receptor</keyword>
<dbReference type="PANTHER" id="PTHR12011:SF60">
    <property type="entry name" value="ADHESION G PROTEIN-COUPLED RECEPTOR L3"/>
    <property type="match status" value="1"/>
</dbReference>
<dbReference type="PRINTS" id="PR01444">
    <property type="entry name" value="LATROPHILIN"/>
</dbReference>
<dbReference type="FunFam" id="2.60.220.50:FF:000001">
    <property type="entry name" value="Adhesion G protein-coupled receptor L2"/>
    <property type="match status" value="1"/>
</dbReference>
<dbReference type="InterPro" id="IPR043159">
    <property type="entry name" value="Lectin_gal-bd_sf"/>
</dbReference>
<evidence type="ECO:0000256" key="2">
    <source>
        <dbReference type="ARBA" id="ARBA00004489"/>
    </source>
</evidence>
<dbReference type="InterPro" id="IPR000203">
    <property type="entry name" value="GPS"/>
</dbReference>
<protein>
    <recommendedName>
        <fullName evidence="23">Adhesion G protein-coupled receptor L3</fullName>
    </recommendedName>
    <alternativeName>
        <fullName evidence="24">Latrophilin-3</fullName>
    </alternativeName>
</protein>
<evidence type="ECO:0000313" key="36">
    <source>
        <dbReference type="Ensembl" id="ENSNFUP00015008091.1"/>
    </source>
</evidence>
<dbReference type="InterPro" id="IPR017983">
    <property type="entry name" value="GPCR_2_secretin-like_CS"/>
</dbReference>
<gene>
    <name evidence="36" type="primary">ADGRL3</name>
</gene>
<evidence type="ECO:0000256" key="9">
    <source>
        <dbReference type="ARBA" id="ARBA00022734"/>
    </source>
</evidence>
<dbReference type="PROSITE" id="PS50221">
    <property type="entry name" value="GAIN_B"/>
    <property type="match status" value="1"/>
</dbReference>
<keyword evidence="5" id="KW-0597">Phosphoprotein</keyword>
<keyword evidence="19" id="KW-0807">Transducer</keyword>